<feature type="signal peptide" evidence="1">
    <location>
        <begin position="1"/>
        <end position="19"/>
    </location>
</feature>
<dbReference type="OrthoDB" id="1121756at2"/>
<dbReference type="PROSITE" id="PS51257">
    <property type="entry name" value="PROKAR_LIPOPROTEIN"/>
    <property type="match status" value="1"/>
</dbReference>
<feature type="chain" id="PRO_5014249112" evidence="1">
    <location>
        <begin position="20"/>
        <end position="163"/>
    </location>
</feature>
<evidence type="ECO:0000256" key="1">
    <source>
        <dbReference type="SAM" id="SignalP"/>
    </source>
</evidence>
<dbReference type="RefSeq" id="WP_061710128.1">
    <property type="nucleotide sequence ID" value="NZ_CP011859.1"/>
</dbReference>
<organism evidence="2 4">
    <name type="scientific">Riemerella anatipestifer</name>
    <name type="common">Moraxella anatipestifer</name>
    <dbReference type="NCBI Taxonomy" id="34085"/>
    <lineage>
        <taxon>Bacteria</taxon>
        <taxon>Pseudomonadati</taxon>
        <taxon>Bacteroidota</taxon>
        <taxon>Flavobacteriia</taxon>
        <taxon>Flavobacteriales</taxon>
        <taxon>Weeksellaceae</taxon>
        <taxon>Riemerella</taxon>
    </lineage>
</organism>
<dbReference type="eggNOG" id="ENOG502ZSBD">
    <property type="taxonomic scope" value="Bacteria"/>
</dbReference>
<reference evidence="2 4" key="1">
    <citation type="submission" date="2015-06" db="EMBL/GenBank/DDBJ databases">
        <title>R. anatipestifer strain HXb2 is the most virulent strain so far, and the genome sequence would help us uncover the pathogenesis.</title>
        <authorList>
            <person name="Hu Q."/>
            <person name="Qi J."/>
            <person name="Bo H."/>
            <person name="Liu G."/>
            <person name="Tao M."/>
            <person name="Ding Y."/>
            <person name="Xue Y."/>
        </authorList>
    </citation>
    <scope>NUCLEOTIDE SEQUENCE [LARGE SCALE GENOMIC DNA]</scope>
    <source>
        <strain evidence="2 4">HXb2</strain>
    </source>
</reference>
<evidence type="ECO:0000313" key="4">
    <source>
        <dbReference type="Proteomes" id="UP000189883"/>
    </source>
</evidence>
<dbReference type="EMBL" id="JAOZYT010000046">
    <property type="protein sequence ID" value="MCW0524208.1"/>
    <property type="molecule type" value="Genomic_DNA"/>
</dbReference>
<dbReference type="AlphaFoldDB" id="A0A161PRX4"/>
<evidence type="ECO:0000313" key="3">
    <source>
        <dbReference type="EMBL" id="MCW0524208.1"/>
    </source>
</evidence>
<protein>
    <submittedName>
        <fullName evidence="3">Lipocalin family protein</fullName>
    </submittedName>
</protein>
<name>A0A161PRX4_RIEAN</name>
<evidence type="ECO:0000313" key="2">
    <source>
        <dbReference type="EMBL" id="AQY23108.1"/>
    </source>
</evidence>
<dbReference type="Proteomes" id="UP000189883">
    <property type="component" value="Chromosome"/>
</dbReference>
<keyword evidence="1" id="KW-0732">Signal</keyword>
<proteinExistence type="predicted"/>
<sequence>MKKLLFTGLIGALSLSACSTVQKGQQAQNQRSDFMKLKGTWEVASVNYDKNYKIKPFDEGVDAKCFLGSTWSLVPNNWTGSYTLSGNNGCPAISQPIKFEVVNGNQFQFKKIHSGEKAKQNVSGYVLEFQNQTDNSFTLVQNVPFEGNYIKVYYEFQKVNQSK</sequence>
<dbReference type="EMBL" id="CP011859">
    <property type="protein sequence ID" value="AQY23108.1"/>
    <property type="molecule type" value="Genomic_DNA"/>
</dbReference>
<accession>A0A161PRX4</accession>
<gene>
    <name evidence="2" type="ORF">AB406_2171</name>
    <name evidence="3" type="ORF">OKE68_07775</name>
</gene>
<dbReference type="Proteomes" id="UP001207440">
    <property type="component" value="Unassembled WGS sequence"/>
</dbReference>
<reference evidence="3" key="2">
    <citation type="submission" date="2022-10" db="EMBL/GenBank/DDBJ databases">
        <title>Sifting through the core-genome to identify putative cross-protective antigens against Riemerella anatipestifer.</title>
        <authorList>
            <person name="Zheng X."/>
            <person name="Zhang W."/>
        </authorList>
    </citation>
    <scope>NUCLEOTIDE SEQUENCE</scope>
    <source>
        <strain evidence="3">ZWRA178</strain>
    </source>
</reference>